<keyword evidence="1" id="KW-0812">Transmembrane</keyword>
<dbReference type="AlphaFoldDB" id="U3GVF6"/>
<dbReference type="Pfam" id="PF14067">
    <property type="entry name" value="LssY_C"/>
    <property type="match status" value="1"/>
</dbReference>
<sequence>MGSEEDVHYAMRAAGWIQADPITLRSSLGIIKSSLMKTSYPEAPVSNLYLFERTQNFAYQQEVDGNAAQRHHVRFWKAPEGWELPGGQSVDWMAAGTYDVRVGLSSWTLQITHKIDANIDAERDYIIDTVRYCDPATRVDILPRFTPAFHDKNGGGDAVHTDGNMPILDLRGAAQRSNQAQVREHTAMPSVVLPQTEQQLDKELPPKGLAMAGLLIAIKSVLALGAIGVAAFGTHSLTAIDNVPVFAATAFTLEVAFTALMLLAWWSTVRKSKVARLLLLVVVLFTAAVEFSGISLSTHPSLLTFSNTGLTLLILLSLTAPEVRQWVSSQHQSASN</sequence>
<feature type="domain" description="LssY-like C-terminal" evidence="2">
    <location>
        <begin position="1"/>
        <end position="165"/>
    </location>
</feature>
<evidence type="ECO:0000256" key="1">
    <source>
        <dbReference type="SAM" id="Phobius"/>
    </source>
</evidence>
<dbReference type="PATRIC" id="fig|1348662.3.peg.1158"/>
<evidence type="ECO:0000259" key="2">
    <source>
        <dbReference type="Pfam" id="PF14067"/>
    </source>
</evidence>
<dbReference type="EMBL" id="CP006365">
    <property type="protein sequence ID" value="AGU15309.1"/>
    <property type="molecule type" value="Genomic_DNA"/>
</dbReference>
<accession>U3GVF6</accession>
<keyword evidence="4" id="KW-1185">Reference proteome</keyword>
<feature type="transmembrane region" description="Helical" evidence="1">
    <location>
        <begin position="277"/>
        <end position="296"/>
    </location>
</feature>
<organism evidence="3 4">
    <name type="scientific">Corynebacterium argentoratense DSM 44202</name>
    <dbReference type="NCBI Taxonomy" id="1348662"/>
    <lineage>
        <taxon>Bacteria</taxon>
        <taxon>Bacillati</taxon>
        <taxon>Actinomycetota</taxon>
        <taxon>Actinomycetes</taxon>
        <taxon>Mycobacteriales</taxon>
        <taxon>Corynebacteriaceae</taxon>
        <taxon>Corynebacterium</taxon>
    </lineage>
</organism>
<name>U3GVF6_9CORY</name>
<dbReference type="KEGG" id="caz:CARG_05920"/>
<reference evidence="3 4" key="1">
    <citation type="journal article" date="2013" name="Genome Announc.">
        <title>Whole-Genome Sequence of the Clinical Strain Corynebacterium argentoratense DSM 44202, Isolated from a Human Throat Specimen.</title>
        <authorList>
            <person name="Bomholt C."/>
            <person name="Glaub A."/>
            <person name="Gravermann K."/>
            <person name="Albersmeier A."/>
            <person name="Brinkrolf K."/>
            <person name="Ruckert C."/>
            <person name="Tauch A."/>
        </authorList>
    </citation>
    <scope>NUCLEOTIDE SEQUENCE [LARGE SCALE GENOMIC DNA]</scope>
    <source>
        <strain evidence="3">DSM 44202</strain>
    </source>
</reference>
<evidence type="ECO:0000313" key="3">
    <source>
        <dbReference type="EMBL" id="AGU15309.1"/>
    </source>
</evidence>
<protein>
    <recommendedName>
        <fullName evidence="2">LssY-like C-terminal domain-containing protein</fullName>
    </recommendedName>
</protein>
<dbReference type="STRING" id="1348662.CARG_05920"/>
<evidence type="ECO:0000313" key="4">
    <source>
        <dbReference type="Proteomes" id="UP000016943"/>
    </source>
</evidence>
<feature type="transmembrane region" description="Helical" evidence="1">
    <location>
        <begin position="245"/>
        <end position="265"/>
    </location>
</feature>
<dbReference type="HOGENOM" id="CLU_039044_0_0_11"/>
<dbReference type="eggNOG" id="COG0671">
    <property type="taxonomic scope" value="Bacteria"/>
</dbReference>
<proteinExistence type="predicted"/>
<feature type="transmembrane region" description="Helical" evidence="1">
    <location>
        <begin position="209"/>
        <end position="233"/>
    </location>
</feature>
<keyword evidence="1" id="KW-1133">Transmembrane helix</keyword>
<dbReference type="Proteomes" id="UP000016943">
    <property type="component" value="Chromosome"/>
</dbReference>
<keyword evidence="1" id="KW-0472">Membrane</keyword>
<dbReference type="InterPro" id="IPR025902">
    <property type="entry name" value="LssY-like-C_dom"/>
</dbReference>
<gene>
    <name evidence="3" type="ORF">CARG_05920</name>
</gene>